<reference evidence="3 4" key="1">
    <citation type="submission" date="2022-11" db="EMBL/GenBank/DDBJ databases">
        <title>Deinococcus ZS9-10, Low Temperature and Draught-tolerating, UV-resistant Bacteria from Continental Antarctica.</title>
        <authorList>
            <person name="Cheng L."/>
        </authorList>
    </citation>
    <scope>NUCLEOTIDE SEQUENCE [LARGE SCALE GENOMIC DNA]</scope>
    <source>
        <strain evidence="3 4">ZS9-10</strain>
    </source>
</reference>
<dbReference type="SUPFAM" id="SSF53271">
    <property type="entry name" value="PRTase-like"/>
    <property type="match status" value="1"/>
</dbReference>
<comment type="caution">
    <text evidence="3">The sequence shown here is derived from an EMBL/GenBank/DDBJ whole genome shotgun (WGS) entry which is preliminary data.</text>
</comment>
<evidence type="ECO:0000259" key="2">
    <source>
        <dbReference type="Pfam" id="PF00156"/>
    </source>
</evidence>
<evidence type="ECO:0000313" key="3">
    <source>
        <dbReference type="EMBL" id="MDV6375960.1"/>
    </source>
</evidence>
<dbReference type="RefSeq" id="WP_317641309.1">
    <property type="nucleotide sequence ID" value="NZ_JAPMIV010000040.1"/>
</dbReference>
<dbReference type="InterPro" id="IPR029057">
    <property type="entry name" value="PRTase-like"/>
</dbReference>
<sequence>MTQLLGKFFRTLLPRACPGCGTQLGQQVGLCRECRASLRVQVESHSPLHPRPEPHLITLGRYRGVARRAVRALKFGGARDLAAVLGAALAAGVPHNWGIVAVVPVPLHPSRQRQRGYNQAELLAREVACRLDIPCVDALRRTRATHQQARQNAAGRQDMAGTFAIKPGQLPAGPILLLDDVMTTGSTLKACQDALYSAGATEIYVAVVAR</sequence>
<dbReference type="InterPro" id="IPR051910">
    <property type="entry name" value="ComF/GntX_DNA_util-trans"/>
</dbReference>
<gene>
    <name evidence="3" type="ORF">ORD21_15280</name>
</gene>
<dbReference type="CDD" id="cd06223">
    <property type="entry name" value="PRTases_typeI"/>
    <property type="match status" value="1"/>
</dbReference>
<name>A0ABU4DU59_9DEIO</name>
<comment type="similarity">
    <text evidence="1">Belongs to the ComF/GntX family.</text>
</comment>
<dbReference type="InterPro" id="IPR000836">
    <property type="entry name" value="PRTase_dom"/>
</dbReference>
<protein>
    <submittedName>
        <fullName evidence="3">ComF family protein</fullName>
    </submittedName>
</protein>
<evidence type="ECO:0000313" key="4">
    <source>
        <dbReference type="Proteomes" id="UP001276150"/>
    </source>
</evidence>
<proteinExistence type="inferred from homology"/>
<dbReference type="PANTHER" id="PTHR47505">
    <property type="entry name" value="DNA UTILIZATION PROTEIN YHGH"/>
    <property type="match status" value="1"/>
</dbReference>
<feature type="domain" description="Phosphoribosyltransferase" evidence="2">
    <location>
        <begin position="121"/>
        <end position="209"/>
    </location>
</feature>
<dbReference type="PANTHER" id="PTHR47505:SF1">
    <property type="entry name" value="DNA UTILIZATION PROTEIN YHGH"/>
    <property type="match status" value="1"/>
</dbReference>
<dbReference type="Proteomes" id="UP001276150">
    <property type="component" value="Unassembled WGS sequence"/>
</dbReference>
<keyword evidence="4" id="KW-1185">Reference proteome</keyword>
<dbReference type="Gene3D" id="3.40.50.2020">
    <property type="match status" value="1"/>
</dbReference>
<dbReference type="EMBL" id="JAPMIV010000040">
    <property type="protein sequence ID" value="MDV6375960.1"/>
    <property type="molecule type" value="Genomic_DNA"/>
</dbReference>
<accession>A0ABU4DU59</accession>
<evidence type="ECO:0000256" key="1">
    <source>
        <dbReference type="ARBA" id="ARBA00008007"/>
    </source>
</evidence>
<dbReference type="Pfam" id="PF00156">
    <property type="entry name" value="Pribosyltran"/>
    <property type="match status" value="1"/>
</dbReference>
<organism evidence="3 4">
    <name type="scientific">Deinococcus arenicola</name>
    <dbReference type="NCBI Taxonomy" id="2994950"/>
    <lineage>
        <taxon>Bacteria</taxon>
        <taxon>Thermotogati</taxon>
        <taxon>Deinococcota</taxon>
        <taxon>Deinococci</taxon>
        <taxon>Deinococcales</taxon>
        <taxon>Deinococcaceae</taxon>
        <taxon>Deinococcus</taxon>
    </lineage>
</organism>